<dbReference type="PaxDb" id="195103-CPF_1150"/>
<feature type="transmembrane region" description="Helical" evidence="1">
    <location>
        <begin position="194"/>
        <end position="214"/>
    </location>
</feature>
<keyword evidence="1" id="KW-1133">Transmembrane helix</keyword>
<dbReference type="EMBL" id="CP000246">
    <property type="protein sequence ID" value="ABG83976.1"/>
    <property type="molecule type" value="Genomic_DNA"/>
</dbReference>
<proteinExistence type="predicted"/>
<evidence type="ECO:0000313" key="3">
    <source>
        <dbReference type="Proteomes" id="UP000001823"/>
    </source>
</evidence>
<keyword evidence="1" id="KW-0472">Membrane</keyword>
<dbReference type="HOGENOM" id="CLU_1243543_0_0_9"/>
<gene>
    <name evidence="2" type="ordered locus">CPF_1150</name>
</gene>
<feature type="transmembrane region" description="Helical" evidence="1">
    <location>
        <begin position="116"/>
        <end position="139"/>
    </location>
</feature>
<accession>A0A0H2YSG2</accession>
<organism evidence="2 3">
    <name type="scientific">Clostridium perfringens (strain ATCC 13124 / DSM 756 / JCM 1290 / NCIMB 6125 / NCTC 8237 / Type A)</name>
    <dbReference type="NCBI Taxonomy" id="195103"/>
    <lineage>
        <taxon>Bacteria</taxon>
        <taxon>Bacillati</taxon>
        <taxon>Bacillota</taxon>
        <taxon>Clostridia</taxon>
        <taxon>Eubacteriales</taxon>
        <taxon>Clostridiaceae</taxon>
        <taxon>Clostridium</taxon>
    </lineage>
</organism>
<protein>
    <recommendedName>
        <fullName evidence="4">DUF3592 domain-containing protein</fullName>
    </recommendedName>
</protein>
<evidence type="ECO:0000256" key="1">
    <source>
        <dbReference type="SAM" id="Phobius"/>
    </source>
</evidence>
<keyword evidence="1" id="KW-0812">Transmembrane</keyword>
<sequence length="222" mass="25016">MKLERKNSGIIFLIFGVVFVLNALNPVMELLYIKAKGEIAEAKIVAYDFIQRSSRSGRGSSYKYIPIIEFFDGKEIVQVPVTMNSLNEELDIIGLDVKVSYLKNTPSKVIIDDKLFWLYEISNSLVVVGSFLLMVMLSQMSVETYRGRELTFNVPTKNKIIFLISGLPGVIGTFLSFYYGFITLKYNGLGFTSGTLILSLLIIGVYLLGIVNFLKIKNNYWG</sequence>
<keyword evidence="3" id="KW-1185">Reference proteome</keyword>
<dbReference type="Proteomes" id="UP000001823">
    <property type="component" value="Chromosome"/>
</dbReference>
<feature type="transmembrane region" description="Helical" evidence="1">
    <location>
        <begin position="7"/>
        <end position="24"/>
    </location>
</feature>
<dbReference type="AlphaFoldDB" id="A0A0H2YSG2"/>
<evidence type="ECO:0000313" key="2">
    <source>
        <dbReference type="EMBL" id="ABG83976.1"/>
    </source>
</evidence>
<feature type="transmembrane region" description="Helical" evidence="1">
    <location>
        <begin position="160"/>
        <end position="182"/>
    </location>
</feature>
<dbReference type="KEGG" id="cpf:CPF_1150"/>
<evidence type="ECO:0008006" key="4">
    <source>
        <dbReference type="Google" id="ProtNLM"/>
    </source>
</evidence>
<name>A0A0H2YSG2_CLOP1</name>
<reference evidence="2 3" key="1">
    <citation type="journal article" date="2006" name="Genome Res.">
        <title>Skewed genomic variability in strains of the toxigenic bacterial pathogen, Clostridium perfringens.</title>
        <authorList>
            <person name="Myers G.S."/>
            <person name="Rasko D.A."/>
            <person name="Cheung J.K."/>
            <person name="Ravel J."/>
            <person name="Seshadri R."/>
            <person name="Deboy R.T."/>
            <person name="Ren Q."/>
            <person name="Varga J."/>
            <person name="Awad M.M."/>
            <person name="Brinkac L.M."/>
            <person name="Daugherty S.C."/>
            <person name="Haft D.H."/>
            <person name="Dodson R.J."/>
            <person name="Madupu R."/>
            <person name="Nelson W.C."/>
            <person name="Rosovitz M.J."/>
            <person name="Sullivan S.A."/>
            <person name="Khouri H."/>
            <person name="Dimitrov G.I."/>
            <person name="Watkins K.L."/>
            <person name="Mulligan S."/>
            <person name="Benton J."/>
            <person name="Radune D."/>
            <person name="Fisher D.J."/>
            <person name="Atkins H.S."/>
            <person name="Hiscox T."/>
            <person name="Jost B.H."/>
            <person name="Billington S.J."/>
            <person name="Songer J.G."/>
            <person name="McClane B.A."/>
            <person name="Titball R.W."/>
            <person name="Rood J.I."/>
            <person name="Melville S.B."/>
            <person name="Paulsen I.T."/>
        </authorList>
    </citation>
    <scope>NUCLEOTIDE SEQUENCE [LARGE SCALE GENOMIC DNA]</scope>
    <source>
        <strain evidence="3">ATCC 13124 / DSM 756 / JCM 1290 / NCIMB 6125 / NCTC 8237 / S 107 / Type A</strain>
    </source>
</reference>
<dbReference type="STRING" id="195103.CPF_1150"/>
<dbReference type="RefSeq" id="WP_004457147.1">
    <property type="nucleotide sequence ID" value="NC_008261.1"/>
</dbReference>